<protein>
    <recommendedName>
        <fullName evidence="14">O-methylsterigmatocystin oxidoreductase</fullName>
    </recommendedName>
</protein>
<evidence type="ECO:0000256" key="11">
    <source>
        <dbReference type="SAM" id="Phobius"/>
    </source>
</evidence>
<evidence type="ECO:0000256" key="5">
    <source>
        <dbReference type="ARBA" id="ARBA00022723"/>
    </source>
</evidence>
<keyword evidence="5 9" id="KW-0479">Metal-binding</keyword>
<feature type="binding site" description="axial binding residue" evidence="9">
    <location>
        <position position="472"/>
    </location>
    <ligand>
        <name>heme</name>
        <dbReference type="ChEBI" id="CHEBI:30413"/>
    </ligand>
    <ligandPart>
        <name>Fe</name>
        <dbReference type="ChEBI" id="CHEBI:18248"/>
    </ligandPart>
</feature>
<dbReference type="SUPFAM" id="SSF48264">
    <property type="entry name" value="Cytochrome P450"/>
    <property type="match status" value="1"/>
</dbReference>
<comment type="caution">
    <text evidence="12">The sequence shown here is derived from an EMBL/GenBank/DDBJ whole genome shotgun (WGS) entry which is preliminary data.</text>
</comment>
<reference evidence="12" key="1">
    <citation type="submission" date="2021-01" db="EMBL/GenBank/DDBJ databases">
        <authorList>
            <person name="Kaushik A."/>
        </authorList>
    </citation>
    <scope>NUCLEOTIDE SEQUENCE</scope>
    <source>
        <strain evidence="12">AG6-10EEA</strain>
    </source>
</reference>
<feature type="transmembrane region" description="Helical" evidence="11">
    <location>
        <begin position="31"/>
        <end position="50"/>
    </location>
</feature>
<dbReference type="InterPro" id="IPR001128">
    <property type="entry name" value="Cyt_P450"/>
</dbReference>
<dbReference type="GO" id="GO:0005506">
    <property type="term" value="F:iron ion binding"/>
    <property type="evidence" value="ECO:0007669"/>
    <property type="project" value="InterPro"/>
</dbReference>
<dbReference type="GO" id="GO:0004497">
    <property type="term" value="F:monooxygenase activity"/>
    <property type="evidence" value="ECO:0007669"/>
    <property type="project" value="UniProtKB-KW"/>
</dbReference>
<organism evidence="12 13">
    <name type="scientific">Rhizoctonia solani</name>
    <dbReference type="NCBI Taxonomy" id="456999"/>
    <lineage>
        <taxon>Eukaryota</taxon>
        <taxon>Fungi</taxon>
        <taxon>Dikarya</taxon>
        <taxon>Basidiomycota</taxon>
        <taxon>Agaricomycotina</taxon>
        <taxon>Agaricomycetes</taxon>
        <taxon>Cantharellales</taxon>
        <taxon>Ceratobasidiaceae</taxon>
        <taxon>Rhizoctonia</taxon>
    </lineage>
</organism>
<comment type="similarity">
    <text evidence="3 10">Belongs to the cytochrome P450 family.</text>
</comment>
<dbReference type="Pfam" id="PF00067">
    <property type="entry name" value="p450"/>
    <property type="match status" value="1"/>
</dbReference>
<evidence type="ECO:0000256" key="2">
    <source>
        <dbReference type="ARBA" id="ARBA00005179"/>
    </source>
</evidence>
<keyword evidence="8 10" id="KW-0503">Monooxygenase</keyword>
<dbReference type="GO" id="GO:0016705">
    <property type="term" value="F:oxidoreductase activity, acting on paired donors, with incorporation or reduction of molecular oxygen"/>
    <property type="evidence" value="ECO:0007669"/>
    <property type="project" value="InterPro"/>
</dbReference>
<evidence type="ECO:0008006" key="14">
    <source>
        <dbReference type="Google" id="ProtNLM"/>
    </source>
</evidence>
<dbReference type="Gene3D" id="1.10.630.10">
    <property type="entry name" value="Cytochrome P450"/>
    <property type="match status" value="1"/>
</dbReference>
<dbReference type="EMBL" id="CAJMXA010003717">
    <property type="protein sequence ID" value="CAE6513103.1"/>
    <property type="molecule type" value="Genomic_DNA"/>
</dbReference>
<evidence type="ECO:0000256" key="6">
    <source>
        <dbReference type="ARBA" id="ARBA00023002"/>
    </source>
</evidence>
<dbReference type="Proteomes" id="UP000663853">
    <property type="component" value="Unassembled WGS sequence"/>
</dbReference>
<dbReference type="AlphaFoldDB" id="A0A8H3HAS6"/>
<keyword evidence="6 10" id="KW-0560">Oxidoreductase</keyword>
<dbReference type="GO" id="GO:0020037">
    <property type="term" value="F:heme binding"/>
    <property type="evidence" value="ECO:0007669"/>
    <property type="project" value="InterPro"/>
</dbReference>
<dbReference type="PANTHER" id="PTHR46300">
    <property type="entry name" value="P450, PUTATIVE (EUROFUNG)-RELATED-RELATED"/>
    <property type="match status" value="1"/>
</dbReference>
<dbReference type="PANTHER" id="PTHR46300:SF7">
    <property type="entry name" value="P450, PUTATIVE (EUROFUNG)-RELATED"/>
    <property type="match status" value="1"/>
</dbReference>
<sequence>MPVPSADWISNRPPWTLLTESRVLSVMFDDIFSSTLLLAYIGLVSGYLALRKSRSRRLPLPPGPPSYPLIGHLLSMPTSRQGRAFMDMSAQLKSDIISFSVFGTTIVVLNSNEAANDLLEKRSSIHSGRFCPPMIASPNLINMQDFVAFMSTNDLWRKQRRTMGARLGKHAVTAFRASQELEVRRLLSRFLATSKEPISSDSINEEFYRTTSAVFLESAYGYELKSGDDPFFTDILNMNNILSHASLPTAFLVNAFPWMEHIPDWVPGTAWKQKAYKWRELKDRAMNDVYNWAKERVLRGGDDSSIVALTYKELRAMGWSEEDTDDYCKNTATGLLAAGTETSTLAMMWFVVAMAMYPEIQERAQREIDAVVGTDRLPTVTDRPDLHFVERLMTEVIRWHPSAPLGVPHVCTEENEYRGYRIPKGAIMIGHIFATVRDERVYQDADEFNPDRYLDPEVPRPLQAFGWGLRKCPGQHFFWEIFFLEVALILATLKIERCKDENGNEIVPTQETTANSAISMPAPFKVRIVPRTEQHAELIRTGA</sequence>
<keyword evidence="4 9" id="KW-0349">Heme</keyword>
<keyword evidence="11" id="KW-1133">Transmembrane helix</keyword>
<dbReference type="PRINTS" id="PR00463">
    <property type="entry name" value="EP450I"/>
</dbReference>
<keyword evidence="7 9" id="KW-0408">Iron</keyword>
<dbReference type="InterPro" id="IPR017972">
    <property type="entry name" value="Cyt_P450_CS"/>
</dbReference>
<accession>A0A8H3HAS6</accession>
<evidence type="ECO:0000256" key="10">
    <source>
        <dbReference type="RuleBase" id="RU000461"/>
    </source>
</evidence>
<evidence type="ECO:0000256" key="1">
    <source>
        <dbReference type="ARBA" id="ARBA00001971"/>
    </source>
</evidence>
<dbReference type="InterPro" id="IPR002401">
    <property type="entry name" value="Cyt_P450_E_grp-I"/>
</dbReference>
<evidence type="ECO:0000313" key="13">
    <source>
        <dbReference type="Proteomes" id="UP000663853"/>
    </source>
</evidence>
<evidence type="ECO:0000313" key="12">
    <source>
        <dbReference type="EMBL" id="CAE6513103.1"/>
    </source>
</evidence>
<gene>
    <name evidence="12" type="ORF">RDB_LOCUS132171</name>
</gene>
<dbReference type="InterPro" id="IPR036396">
    <property type="entry name" value="Cyt_P450_sf"/>
</dbReference>
<evidence type="ECO:0000256" key="4">
    <source>
        <dbReference type="ARBA" id="ARBA00022617"/>
    </source>
</evidence>
<proteinExistence type="inferred from homology"/>
<keyword evidence="11" id="KW-0472">Membrane</keyword>
<name>A0A8H3HAS6_9AGAM</name>
<comment type="cofactor">
    <cofactor evidence="1 9">
        <name>heme</name>
        <dbReference type="ChEBI" id="CHEBI:30413"/>
    </cofactor>
</comment>
<evidence type="ECO:0000256" key="8">
    <source>
        <dbReference type="ARBA" id="ARBA00023033"/>
    </source>
</evidence>
<dbReference type="InterPro" id="IPR050364">
    <property type="entry name" value="Cytochrome_P450_fung"/>
</dbReference>
<evidence type="ECO:0000256" key="7">
    <source>
        <dbReference type="ARBA" id="ARBA00023004"/>
    </source>
</evidence>
<comment type="pathway">
    <text evidence="2">Secondary metabolite biosynthesis.</text>
</comment>
<evidence type="ECO:0000256" key="3">
    <source>
        <dbReference type="ARBA" id="ARBA00010617"/>
    </source>
</evidence>
<dbReference type="PROSITE" id="PS00086">
    <property type="entry name" value="CYTOCHROME_P450"/>
    <property type="match status" value="1"/>
</dbReference>
<dbReference type="CDD" id="cd11065">
    <property type="entry name" value="CYP64-like"/>
    <property type="match status" value="1"/>
</dbReference>
<evidence type="ECO:0000256" key="9">
    <source>
        <dbReference type="PIRSR" id="PIRSR602401-1"/>
    </source>
</evidence>
<keyword evidence="11" id="KW-0812">Transmembrane</keyword>